<name>A0A921E7X0_9BACT</name>
<organism evidence="1 2">
    <name type="scientific">Candidatus Amulumruptor caecigallinarius</name>
    <dbReference type="NCBI Taxonomy" id="2109911"/>
    <lineage>
        <taxon>Bacteria</taxon>
        <taxon>Pseudomonadati</taxon>
        <taxon>Bacteroidota</taxon>
        <taxon>Bacteroidia</taxon>
        <taxon>Bacteroidales</taxon>
        <taxon>Muribaculaceae</taxon>
        <taxon>Candidatus Amulumruptor</taxon>
    </lineage>
</organism>
<comment type="caution">
    <text evidence="1">The sequence shown here is derived from an EMBL/GenBank/DDBJ whole genome shotgun (WGS) entry which is preliminary data.</text>
</comment>
<protein>
    <submittedName>
        <fullName evidence="1">Uncharacterized protein</fullName>
    </submittedName>
</protein>
<dbReference type="Proteomes" id="UP000711407">
    <property type="component" value="Unassembled WGS sequence"/>
</dbReference>
<accession>A0A921E7X0</accession>
<dbReference type="EMBL" id="DYXT01000010">
    <property type="protein sequence ID" value="HJE38376.1"/>
    <property type="molecule type" value="Genomic_DNA"/>
</dbReference>
<gene>
    <name evidence="1" type="ORF">K8V47_01240</name>
</gene>
<reference evidence="1" key="1">
    <citation type="journal article" date="2021" name="PeerJ">
        <title>Extensive microbial diversity within the chicken gut microbiome revealed by metagenomics and culture.</title>
        <authorList>
            <person name="Gilroy R."/>
            <person name="Ravi A."/>
            <person name="Getino M."/>
            <person name="Pursley I."/>
            <person name="Horton D.L."/>
            <person name="Alikhan N.F."/>
            <person name="Baker D."/>
            <person name="Gharbi K."/>
            <person name="Hall N."/>
            <person name="Watson M."/>
            <person name="Adriaenssens E.M."/>
            <person name="Foster-Nyarko E."/>
            <person name="Jarju S."/>
            <person name="Secka A."/>
            <person name="Antonio M."/>
            <person name="Oren A."/>
            <person name="Chaudhuri R.R."/>
            <person name="La Ragione R."/>
            <person name="Hildebrand F."/>
            <person name="Pallen M.J."/>
        </authorList>
    </citation>
    <scope>NUCLEOTIDE SEQUENCE</scope>
    <source>
        <strain evidence="1">4100</strain>
    </source>
</reference>
<reference evidence="1" key="2">
    <citation type="submission" date="2021-09" db="EMBL/GenBank/DDBJ databases">
        <authorList>
            <person name="Gilroy R."/>
        </authorList>
    </citation>
    <scope>NUCLEOTIDE SEQUENCE</scope>
    <source>
        <strain evidence="1">4100</strain>
    </source>
</reference>
<proteinExistence type="predicted"/>
<evidence type="ECO:0000313" key="2">
    <source>
        <dbReference type="Proteomes" id="UP000711407"/>
    </source>
</evidence>
<dbReference type="AlphaFoldDB" id="A0A921E7X0"/>
<sequence>MVANDNGITFPIFFDLDAAVKKASQDWDDKYADRLEKAIQKRAVGDKTKCLSAQF</sequence>
<evidence type="ECO:0000313" key="1">
    <source>
        <dbReference type="EMBL" id="HJE38376.1"/>
    </source>
</evidence>